<proteinExistence type="predicted"/>
<feature type="transmembrane region" description="Helical" evidence="1">
    <location>
        <begin position="120"/>
        <end position="139"/>
    </location>
</feature>
<feature type="transmembrane region" description="Helical" evidence="1">
    <location>
        <begin position="145"/>
        <end position="167"/>
    </location>
</feature>
<evidence type="ECO:0000256" key="1">
    <source>
        <dbReference type="SAM" id="Phobius"/>
    </source>
</evidence>
<keyword evidence="1" id="KW-0812">Transmembrane</keyword>
<protein>
    <submittedName>
        <fullName evidence="2">Uncharacterized protein</fullName>
    </submittedName>
</protein>
<dbReference type="RefSeq" id="WP_344884335.1">
    <property type="nucleotide sequence ID" value="NZ_BAABCJ010000005.1"/>
</dbReference>
<gene>
    <name evidence="2" type="ORF">GCM10022377_21990</name>
</gene>
<feature type="transmembrane region" description="Helical" evidence="1">
    <location>
        <begin position="77"/>
        <end position="108"/>
    </location>
</feature>
<accession>A0ABP7DPL7</accession>
<evidence type="ECO:0000313" key="2">
    <source>
        <dbReference type="EMBL" id="GAA3707762.1"/>
    </source>
</evidence>
<sequence length="175" mass="18321">MTEPGTPSESAVDDSNGRYAARVLALFAGGALLTWALLAMMWSGTVRLPISGTVAQLAVNLLVAAAVFLTVKSRRDLAGVAVLQLIIAFVISLVEINVGSVFTWYLGAGLMVWALKLRDVLVAVTAAAAFTAVGFVYAFPTLFGLMPTVALVAALVITATAVGRWLLARRTARLG</sequence>
<feature type="transmembrane region" description="Helical" evidence="1">
    <location>
        <begin position="20"/>
        <end position="42"/>
    </location>
</feature>
<feature type="transmembrane region" description="Helical" evidence="1">
    <location>
        <begin position="54"/>
        <end position="71"/>
    </location>
</feature>
<evidence type="ECO:0000313" key="3">
    <source>
        <dbReference type="Proteomes" id="UP001501536"/>
    </source>
</evidence>
<comment type="caution">
    <text evidence="2">The sequence shown here is derived from an EMBL/GenBank/DDBJ whole genome shotgun (WGS) entry which is preliminary data.</text>
</comment>
<reference evidence="3" key="1">
    <citation type="journal article" date="2019" name="Int. J. Syst. Evol. Microbiol.">
        <title>The Global Catalogue of Microorganisms (GCM) 10K type strain sequencing project: providing services to taxonomists for standard genome sequencing and annotation.</title>
        <authorList>
            <consortium name="The Broad Institute Genomics Platform"/>
            <consortium name="The Broad Institute Genome Sequencing Center for Infectious Disease"/>
            <person name="Wu L."/>
            <person name="Ma J."/>
        </authorList>
    </citation>
    <scope>NUCLEOTIDE SEQUENCE [LARGE SCALE GENOMIC DNA]</scope>
    <source>
        <strain evidence="3">JCM 16961</strain>
    </source>
</reference>
<name>A0ABP7DPL7_9MICC</name>
<organism evidence="2 3">
    <name type="scientific">Zhihengliuella alba</name>
    <dbReference type="NCBI Taxonomy" id="547018"/>
    <lineage>
        <taxon>Bacteria</taxon>
        <taxon>Bacillati</taxon>
        <taxon>Actinomycetota</taxon>
        <taxon>Actinomycetes</taxon>
        <taxon>Micrococcales</taxon>
        <taxon>Micrococcaceae</taxon>
        <taxon>Zhihengliuella</taxon>
    </lineage>
</organism>
<keyword evidence="1" id="KW-1133">Transmembrane helix</keyword>
<dbReference type="EMBL" id="BAABCJ010000005">
    <property type="protein sequence ID" value="GAA3707762.1"/>
    <property type="molecule type" value="Genomic_DNA"/>
</dbReference>
<dbReference type="Proteomes" id="UP001501536">
    <property type="component" value="Unassembled WGS sequence"/>
</dbReference>
<keyword evidence="1" id="KW-0472">Membrane</keyword>
<keyword evidence="3" id="KW-1185">Reference proteome</keyword>